<reference evidence="2 3" key="1">
    <citation type="journal article" date="2018" name="New Phytol.">
        <title>Phylogenomics of Endogonaceae and evolution of mycorrhizas within Mucoromycota.</title>
        <authorList>
            <person name="Chang Y."/>
            <person name="Desiro A."/>
            <person name="Na H."/>
            <person name="Sandor L."/>
            <person name="Lipzen A."/>
            <person name="Clum A."/>
            <person name="Barry K."/>
            <person name="Grigoriev I.V."/>
            <person name="Martin F.M."/>
            <person name="Stajich J.E."/>
            <person name="Smith M.E."/>
            <person name="Bonito G."/>
            <person name="Spatafora J.W."/>
        </authorList>
    </citation>
    <scope>NUCLEOTIDE SEQUENCE [LARGE SCALE GENOMIC DNA]</scope>
    <source>
        <strain evidence="2 3">GMNB39</strain>
    </source>
</reference>
<evidence type="ECO:0000313" key="2">
    <source>
        <dbReference type="EMBL" id="RUP51728.1"/>
    </source>
</evidence>
<comment type="caution">
    <text evidence="2">The sequence shown here is derived from an EMBL/GenBank/DDBJ whole genome shotgun (WGS) entry which is preliminary data.</text>
</comment>
<dbReference type="Proteomes" id="UP000268093">
    <property type="component" value="Unassembled WGS sequence"/>
</dbReference>
<dbReference type="PANTHER" id="PTHR13503">
    <property type="entry name" value="NEGATIVE ELONGATION FACTOR COMPLEX MEMBER B"/>
    <property type="match status" value="1"/>
</dbReference>
<accession>A0A433DLG8</accession>
<dbReference type="Pfam" id="PF06209">
    <property type="entry name" value="COBRA1"/>
    <property type="match status" value="1"/>
</dbReference>
<keyword evidence="3" id="KW-1185">Reference proteome</keyword>
<gene>
    <name evidence="2" type="ORF">BC936DRAFT_146307</name>
</gene>
<dbReference type="InterPro" id="IPR010405">
    <property type="entry name" value="COBRA1"/>
</dbReference>
<dbReference type="PANTHER" id="PTHR13503:SF3">
    <property type="entry name" value="NEGATIVE ELONGATION FACTOR B"/>
    <property type="match status" value="1"/>
</dbReference>
<dbReference type="GO" id="GO:0005634">
    <property type="term" value="C:nucleus"/>
    <property type="evidence" value="ECO:0007669"/>
    <property type="project" value="InterPro"/>
</dbReference>
<evidence type="ECO:0000256" key="1">
    <source>
        <dbReference type="SAM" id="MobiDB-lite"/>
    </source>
</evidence>
<dbReference type="AlphaFoldDB" id="A0A433DLG8"/>
<sequence length="355" mass="40335">MVLMDPTTANLFSNFILRLVRASIEGDNQDMDTDTIEWAGRMINLGANAHRIHVTRQYKAPKLERALREEFWSTMAGFVVDEQADVAGTVDLNRDMEDAEIRIVEDLCKRSEVARKVFLQYTLERALIPDIPSLTRCLPRILNTLPPAVNPDENVDGDQVLHSFTYHSFLHSFLAVLARSHLPRLINTPRFQKVVLHDFLFPLLERWDESAHEIVARFWSEFFDVRVIGGQVGGIQHAGIGEGVRIVAEWADKAFELGKKDDDRIYTLYHLYETLIKRSCNSYLPKKGPEKPEDEDLERNRQPYAISPPAIMEFLAQGIPGQYGIVLGSGLQNPPLGDDAMEEEMGEQEDVVMTS</sequence>
<evidence type="ECO:0000313" key="3">
    <source>
        <dbReference type="Proteomes" id="UP000268093"/>
    </source>
</evidence>
<feature type="region of interest" description="Disordered" evidence="1">
    <location>
        <begin position="336"/>
        <end position="355"/>
    </location>
</feature>
<feature type="compositionally biased region" description="Acidic residues" evidence="1">
    <location>
        <begin position="339"/>
        <end position="355"/>
    </location>
</feature>
<organism evidence="2 3">
    <name type="scientific">Jimgerdemannia flammicorona</name>
    <dbReference type="NCBI Taxonomy" id="994334"/>
    <lineage>
        <taxon>Eukaryota</taxon>
        <taxon>Fungi</taxon>
        <taxon>Fungi incertae sedis</taxon>
        <taxon>Mucoromycota</taxon>
        <taxon>Mucoromycotina</taxon>
        <taxon>Endogonomycetes</taxon>
        <taxon>Endogonales</taxon>
        <taxon>Endogonaceae</taxon>
        <taxon>Jimgerdemannia</taxon>
    </lineage>
</organism>
<proteinExistence type="predicted"/>
<protein>
    <submittedName>
        <fullName evidence="2">Uncharacterized protein</fullName>
    </submittedName>
</protein>
<dbReference type="GO" id="GO:0045892">
    <property type="term" value="P:negative regulation of DNA-templated transcription"/>
    <property type="evidence" value="ECO:0007669"/>
    <property type="project" value="InterPro"/>
</dbReference>
<dbReference type="EMBL" id="RBNI01000514">
    <property type="protein sequence ID" value="RUP51728.1"/>
    <property type="molecule type" value="Genomic_DNA"/>
</dbReference>
<name>A0A433DLG8_9FUNG</name>